<dbReference type="OrthoDB" id="2988252at2"/>
<dbReference type="EMBL" id="FORR01000011">
    <property type="protein sequence ID" value="SFJ50511.1"/>
    <property type="molecule type" value="Genomic_DNA"/>
</dbReference>
<protein>
    <submittedName>
        <fullName evidence="2">Uncharacterized protein</fullName>
    </submittedName>
</protein>
<evidence type="ECO:0000313" key="2">
    <source>
        <dbReference type="EMBL" id="SFJ50511.1"/>
    </source>
</evidence>
<accession>A0A1I3RZ03</accession>
<proteinExistence type="predicted"/>
<dbReference type="STRING" id="46223.SAMN05421852_11153"/>
<organism evidence="2 3">
    <name type="scientific">Thermoflavimicrobium dichotomicum</name>
    <dbReference type="NCBI Taxonomy" id="46223"/>
    <lineage>
        <taxon>Bacteria</taxon>
        <taxon>Bacillati</taxon>
        <taxon>Bacillota</taxon>
        <taxon>Bacilli</taxon>
        <taxon>Bacillales</taxon>
        <taxon>Thermoactinomycetaceae</taxon>
        <taxon>Thermoflavimicrobium</taxon>
    </lineage>
</organism>
<sequence>MKSISYDLSGGTLTHDLHTNQMTYVVQLLKKDVEPETLFDLVDLYDLGISCDLEMETDHENQSLVIRYQLEPGYFPLTFIKDRLTMEAKLEIAKQLISIGKFFEKHNEYLLVMDPVNIIIHVEELETRMIYVGLRGVMPITEEFEGIPIDQIKNMFDYLFRYDEELFHSLPPQEQVANIQFFEEVTKARLLTELEEIIEHEKESLPKRLEALHQWHQAAQEQQENEEFIHESSQPEEKHPSSSVEQSHSQNPSLSPDSIKAHPAPGSKAKKSPKTFLIGLATIVIGGIGFFLFKSANSEADPHKFNLEKGKNLAAMQRFEEATKYFDKIDYKRLSNEDTQIVLSSYLSAKQPQKILDLQPAFTEEVVNTYVKIGDFDTIKKLKPTHPIIQFEQALIKNDKKTIIALKDKIPLDERRIFSIVFAYMQQQDFQQALAFAKKHKQKNLETILEYIQKNDYTQAYNLAKRQNSKILMRIVREKEMEYISKSNLSDDEKRNKLKAIQQEIDSLKKSN</sequence>
<evidence type="ECO:0000256" key="1">
    <source>
        <dbReference type="SAM" id="MobiDB-lite"/>
    </source>
</evidence>
<evidence type="ECO:0000313" key="3">
    <source>
        <dbReference type="Proteomes" id="UP000199545"/>
    </source>
</evidence>
<dbReference type="AlphaFoldDB" id="A0A1I3RZ03"/>
<feature type="compositionally biased region" description="Polar residues" evidence="1">
    <location>
        <begin position="241"/>
        <end position="256"/>
    </location>
</feature>
<feature type="compositionally biased region" description="Basic and acidic residues" evidence="1">
    <location>
        <begin position="227"/>
        <end position="240"/>
    </location>
</feature>
<reference evidence="2 3" key="1">
    <citation type="submission" date="2016-10" db="EMBL/GenBank/DDBJ databases">
        <authorList>
            <person name="de Groot N.N."/>
        </authorList>
    </citation>
    <scope>NUCLEOTIDE SEQUENCE [LARGE SCALE GENOMIC DNA]</scope>
    <source>
        <strain evidence="2 3">DSM 44778</strain>
    </source>
</reference>
<dbReference type="Gene3D" id="1.10.510.10">
    <property type="entry name" value="Transferase(Phosphotransferase) domain 1"/>
    <property type="match status" value="1"/>
</dbReference>
<keyword evidence="3" id="KW-1185">Reference proteome</keyword>
<feature type="region of interest" description="Disordered" evidence="1">
    <location>
        <begin position="215"/>
        <end position="271"/>
    </location>
</feature>
<dbReference type="RefSeq" id="WP_093230507.1">
    <property type="nucleotide sequence ID" value="NZ_FORR01000011.1"/>
</dbReference>
<gene>
    <name evidence="2" type="ORF">SAMN05421852_11153</name>
</gene>
<dbReference type="Proteomes" id="UP000199545">
    <property type="component" value="Unassembled WGS sequence"/>
</dbReference>
<name>A0A1I3RZ03_9BACL</name>